<dbReference type="AlphaFoldDB" id="A0A161KCM5"/>
<evidence type="ECO:0000313" key="1">
    <source>
        <dbReference type="EMBL" id="CUS43532.1"/>
    </source>
</evidence>
<name>A0A161KCM5_9ZZZZ</name>
<proteinExistence type="predicted"/>
<accession>A0A161KCM5</accession>
<organism evidence="1">
    <name type="scientific">hydrothermal vent metagenome</name>
    <dbReference type="NCBI Taxonomy" id="652676"/>
    <lineage>
        <taxon>unclassified sequences</taxon>
        <taxon>metagenomes</taxon>
        <taxon>ecological metagenomes</taxon>
    </lineage>
</organism>
<dbReference type="EMBL" id="CZQE01000065">
    <property type="protein sequence ID" value="CUS43532.1"/>
    <property type="molecule type" value="Genomic_DNA"/>
</dbReference>
<reference evidence="1" key="1">
    <citation type="submission" date="2015-10" db="EMBL/GenBank/DDBJ databases">
        <authorList>
            <person name="Gilbert D.G."/>
        </authorList>
    </citation>
    <scope>NUCLEOTIDE SEQUENCE</scope>
</reference>
<sequence>MSLGVPGALAVPLPAAAQSVQITHLSDLAFGTITNVGVDQLQSESVCAYSGILGGRYTVTASGSGASGAFTLANGSSLLPYEVQWSGTAGQTSGTNLSSGAALGGQTTLLSCPILQTSNASLIVILRAASLSAATAGGYGGTLTIVLAPD</sequence>
<gene>
    <name evidence="1" type="ORF">MGWOODY_Smn752</name>
</gene>
<protein>
    <submittedName>
        <fullName evidence="1">Streptococcal hemagglutinin protein</fullName>
    </submittedName>
</protein>